<keyword evidence="1" id="KW-0812">Transmembrane</keyword>
<name>A0A235BWF9_UNCW3</name>
<keyword evidence="1" id="KW-1133">Transmembrane helix</keyword>
<dbReference type="InterPro" id="IPR003646">
    <property type="entry name" value="SH3-like_bac-type"/>
</dbReference>
<proteinExistence type="predicted"/>
<feature type="transmembrane region" description="Helical" evidence="1">
    <location>
        <begin position="32"/>
        <end position="49"/>
    </location>
</feature>
<keyword evidence="1" id="KW-0472">Membrane</keyword>
<comment type="caution">
    <text evidence="3">The sequence shown here is derived from an EMBL/GenBank/DDBJ whole genome shotgun (WGS) entry which is preliminary data.</text>
</comment>
<dbReference type="EMBL" id="NOZQ01000060">
    <property type="protein sequence ID" value="OYD16581.1"/>
    <property type="molecule type" value="Genomic_DNA"/>
</dbReference>
<dbReference type="Proteomes" id="UP000215215">
    <property type="component" value="Unassembled WGS sequence"/>
</dbReference>
<dbReference type="AlphaFoldDB" id="A0A235BWF9"/>
<accession>A0A235BWF9</accession>
<dbReference type="Gene3D" id="1.25.40.10">
    <property type="entry name" value="Tetratricopeptide repeat domain"/>
    <property type="match status" value="1"/>
</dbReference>
<reference evidence="3 4" key="1">
    <citation type="submission" date="2017-07" db="EMBL/GenBank/DDBJ databases">
        <title>Recovery of genomes from metagenomes via a dereplication, aggregation, and scoring strategy.</title>
        <authorList>
            <person name="Sieber C.M."/>
            <person name="Probst A.J."/>
            <person name="Sharrar A."/>
            <person name="Thomas B.C."/>
            <person name="Hess M."/>
            <person name="Tringe S.G."/>
            <person name="Banfield J.F."/>
        </authorList>
    </citation>
    <scope>NUCLEOTIDE SEQUENCE [LARGE SCALE GENOMIC DNA]</scope>
    <source>
        <strain evidence="3">JGI_Cruoil_03_44_89</strain>
    </source>
</reference>
<evidence type="ECO:0000313" key="3">
    <source>
        <dbReference type="EMBL" id="OYD16581.1"/>
    </source>
</evidence>
<protein>
    <recommendedName>
        <fullName evidence="2">SH3b domain-containing protein</fullName>
    </recommendedName>
</protein>
<evidence type="ECO:0000313" key="4">
    <source>
        <dbReference type="Proteomes" id="UP000215215"/>
    </source>
</evidence>
<gene>
    <name evidence="3" type="ORF">CH333_03090</name>
</gene>
<dbReference type="Pfam" id="PF08239">
    <property type="entry name" value="SH3_3"/>
    <property type="match status" value="1"/>
</dbReference>
<evidence type="ECO:0000256" key="1">
    <source>
        <dbReference type="SAM" id="Phobius"/>
    </source>
</evidence>
<organism evidence="3 4">
    <name type="scientific">candidate division WOR-3 bacterium JGI_Cruoil_03_44_89</name>
    <dbReference type="NCBI Taxonomy" id="1973748"/>
    <lineage>
        <taxon>Bacteria</taxon>
        <taxon>Bacteria division WOR-3</taxon>
    </lineage>
</organism>
<dbReference type="SUPFAM" id="SSF48452">
    <property type="entry name" value="TPR-like"/>
    <property type="match status" value="1"/>
</dbReference>
<sequence>MGGFLILIGILGMIGSVIWLIVAAVRKRRKRNPVIALIVSFILVCVGNYEPYIPYDEGMKAYKVHNYKSAVEDLKKVPEKDAEEYEKAQEALKNIPIEAFEYYYTQASEAWEEGDQTTAKYYLEKALEWDPENKEAKAMLYEYYFTQASEALKDENLDEARTNLEKALEWNTENEKVKALLVSVEKRIALRDAGVNAELGIKYYKEAILTTDFTRAIECLKKVPKGYKNYAKVQEFLRKCKEAIVIKEVGNIYYATGDINVRSGPGTKYHRIDKLELGNRINTIRGIEVEKGWIRILCGEKENEIGYVHKSSLAQNKEEIELVKERNKNAIGLAKRIVEKKLVAPATATYPSCEIVSRKGAQYVVYIAVDSQNRLGVTVRGRYLVAFEYKQNDSENILYNTSHAVQKCSSPPLEYEIEFTKSLNFQ</sequence>
<evidence type="ECO:0000259" key="2">
    <source>
        <dbReference type="Pfam" id="PF08239"/>
    </source>
</evidence>
<dbReference type="Gene3D" id="2.30.30.40">
    <property type="entry name" value="SH3 Domains"/>
    <property type="match status" value="1"/>
</dbReference>
<feature type="domain" description="SH3b" evidence="2">
    <location>
        <begin position="258"/>
        <end position="313"/>
    </location>
</feature>
<feature type="transmembrane region" description="Helical" evidence="1">
    <location>
        <begin position="6"/>
        <end position="25"/>
    </location>
</feature>
<dbReference type="InterPro" id="IPR011990">
    <property type="entry name" value="TPR-like_helical_dom_sf"/>
</dbReference>